<feature type="coiled-coil region" evidence="1">
    <location>
        <begin position="32"/>
        <end position="59"/>
    </location>
</feature>
<keyword evidence="1" id="KW-0175">Coiled coil</keyword>
<sequence length="177" mass="21062">MKISVLEDVLIALLIIQALLLILIYWFYAKQLRKKDAQINTLQESLTDLQAKWSEAERRRAFRIKLPDQECKFELIGFGDKSLEPLKYKKGEGKIKDISYLGMKLSCKLDLPIRKKIFLLIHFTLCNEEFSLKGKIVRKEELMNDILYGIEFMELDHQDQQRLYQIIKKLELERRKI</sequence>
<dbReference type="EMBL" id="FOJS01000041">
    <property type="protein sequence ID" value="SFA53220.1"/>
    <property type="molecule type" value="Genomic_DNA"/>
</dbReference>
<keyword evidence="2" id="KW-0472">Membrane</keyword>
<dbReference type="STRING" id="186116.SAMN05192569_104134"/>
<dbReference type="Gene3D" id="2.40.10.220">
    <property type="entry name" value="predicted glycosyltransferase like domains"/>
    <property type="match status" value="1"/>
</dbReference>
<protein>
    <submittedName>
        <fullName evidence="4">PilZ domain-containing protein</fullName>
    </submittedName>
</protein>
<reference evidence="5" key="1">
    <citation type="submission" date="2016-10" db="EMBL/GenBank/DDBJ databases">
        <authorList>
            <person name="Varghese N."/>
            <person name="Submissions S."/>
        </authorList>
    </citation>
    <scope>NUCLEOTIDE SEQUENCE [LARGE SCALE GENOMIC DNA]</scope>
    <source>
        <strain evidence="5">M1</strain>
    </source>
</reference>
<evidence type="ECO:0000313" key="5">
    <source>
        <dbReference type="Proteomes" id="UP000198650"/>
    </source>
</evidence>
<evidence type="ECO:0000256" key="2">
    <source>
        <dbReference type="SAM" id="Phobius"/>
    </source>
</evidence>
<proteinExistence type="predicted"/>
<dbReference type="InterPro" id="IPR009875">
    <property type="entry name" value="PilZ_domain"/>
</dbReference>
<dbReference type="RefSeq" id="WP_244151189.1">
    <property type="nucleotide sequence ID" value="NZ_FOJS01000041.1"/>
</dbReference>
<dbReference type="GO" id="GO:0035438">
    <property type="term" value="F:cyclic-di-GMP binding"/>
    <property type="evidence" value="ECO:0007669"/>
    <property type="project" value="InterPro"/>
</dbReference>
<evidence type="ECO:0000259" key="3">
    <source>
        <dbReference type="Pfam" id="PF07238"/>
    </source>
</evidence>
<gene>
    <name evidence="4" type="ORF">SAMN05192569_104134</name>
</gene>
<keyword evidence="2" id="KW-1133">Transmembrane helix</keyword>
<name>A0A1I0TN59_9BACL</name>
<dbReference type="Proteomes" id="UP000198650">
    <property type="component" value="Unassembled WGS sequence"/>
</dbReference>
<dbReference type="SUPFAM" id="SSF141371">
    <property type="entry name" value="PilZ domain-like"/>
    <property type="match status" value="1"/>
</dbReference>
<dbReference type="Pfam" id="PF07238">
    <property type="entry name" value="PilZ"/>
    <property type="match status" value="1"/>
</dbReference>
<feature type="domain" description="PilZ" evidence="3">
    <location>
        <begin position="91"/>
        <end position="167"/>
    </location>
</feature>
<feature type="transmembrane region" description="Helical" evidence="2">
    <location>
        <begin position="9"/>
        <end position="28"/>
    </location>
</feature>
<evidence type="ECO:0000313" key="4">
    <source>
        <dbReference type="EMBL" id="SFA53220.1"/>
    </source>
</evidence>
<accession>A0A1I0TN59</accession>
<keyword evidence="5" id="KW-1185">Reference proteome</keyword>
<keyword evidence="2" id="KW-0812">Transmembrane</keyword>
<evidence type="ECO:0000256" key="1">
    <source>
        <dbReference type="SAM" id="Coils"/>
    </source>
</evidence>
<dbReference type="AlphaFoldDB" id="A0A1I0TN59"/>
<organism evidence="4 5">
    <name type="scientific">Parageobacillus thermantarcticus</name>
    <dbReference type="NCBI Taxonomy" id="186116"/>
    <lineage>
        <taxon>Bacteria</taxon>
        <taxon>Bacillati</taxon>
        <taxon>Bacillota</taxon>
        <taxon>Bacilli</taxon>
        <taxon>Bacillales</taxon>
        <taxon>Anoxybacillaceae</taxon>
        <taxon>Parageobacillus</taxon>
    </lineage>
</organism>